<dbReference type="Pfam" id="PF00588">
    <property type="entry name" value="SpoU_methylase"/>
    <property type="match status" value="1"/>
</dbReference>
<accession>A0A9D0YXJ9</accession>
<comment type="caution">
    <text evidence="9">The sequence shown here is derived from an EMBL/GenBank/DDBJ whole genome shotgun (WGS) entry which is preliminary data.</text>
</comment>
<dbReference type="InterPro" id="IPR001537">
    <property type="entry name" value="SpoU_MeTrfase"/>
</dbReference>
<reference evidence="9" key="1">
    <citation type="submission" date="2020-10" db="EMBL/GenBank/DDBJ databases">
        <authorList>
            <person name="Gilroy R."/>
        </authorList>
    </citation>
    <scope>NUCLEOTIDE SEQUENCE</scope>
    <source>
        <strain evidence="9">ChiHile30-977</strain>
    </source>
</reference>
<feature type="binding site" evidence="6 7">
    <location>
        <position position="128"/>
    </location>
    <ligand>
        <name>S-adenosyl-L-methionine</name>
        <dbReference type="ChEBI" id="CHEBI:59789"/>
    </ligand>
</feature>
<comment type="subcellular location">
    <subcellularLocation>
        <location evidence="6">Cytoplasm</location>
    </subcellularLocation>
</comment>
<feature type="binding site" evidence="6 7">
    <location>
        <position position="120"/>
    </location>
    <ligand>
        <name>S-adenosyl-L-methionine</name>
        <dbReference type="ChEBI" id="CHEBI:59789"/>
    </ligand>
</feature>
<dbReference type="GO" id="GO:0008757">
    <property type="term" value="F:S-adenosylmethionine-dependent methyltransferase activity"/>
    <property type="evidence" value="ECO:0007669"/>
    <property type="project" value="UniProtKB-UniRule"/>
</dbReference>
<proteinExistence type="inferred from homology"/>
<evidence type="ECO:0000256" key="2">
    <source>
        <dbReference type="ARBA" id="ARBA00022603"/>
    </source>
</evidence>
<dbReference type="PANTHER" id="PTHR42971:SF1">
    <property type="entry name" value="TRNA (CYTIDINE(34)-2'-O)-METHYLTRANSFERASE"/>
    <property type="match status" value="1"/>
</dbReference>
<protein>
    <recommendedName>
        <fullName evidence="6">Putative tRNA (cytidine(34)-2'-O)-methyltransferase</fullName>
        <ecNumber evidence="6">2.1.1.207</ecNumber>
    </recommendedName>
    <alternativeName>
        <fullName evidence="6">tRNA (cytidine/uridine-2'-O-)-methyltransferase</fullName>
    </alternativeName>
</protein>
<dbReference type="InterPro" id="IPR029026">
    <property type="entry name" value="tRNA_m1G_MTases_N"/>
</dbReference>
<dbReference type="PANTHER" id="PTHR42971">
    <property type="entry name" value="TRNA (CYTIDINE(34)-2'-O)-METHYLTRANSFERASE"/>
    <property type="match status" value="1"/>
</dbReference>
<dbReference type="GO" id="GO:0008175">
    <property type="term" value="F:tRNA methyltransferase activity"/>
    <property type="evidence" value="ECO:0007669"/>
    <property type="project" value="UniProtKB-UniRule"/>
</dbReference>
<organism evidence="9 10">
    <name type="scientific">Candidatus Avichristensenella intestinipullorum</name>
    <dbReference type="NCBI Taxonomy" id="2840693"/>
    <lineage>
        <taxon>Bacteria</taxon>
        <taxon>Bacillati</taxon>
        <taxon>Bacillota</taxon>
        <taxon>Clostridia</taxon>
        <taxon>Candidatus Avichristensenella</taxon>
    </lineage>
</organism>
<feature type="domain" description="tRNA/rRNA methyltransferase SpoU type" evidence="8">
    <location>
        <begin position="1"/>
        <end position="140"/>
    </location>
</feature>
<sequence length="171" mass="19063">MHIVLVEPEIPQNTGNIARTCAATGASLHLVRPLGFSLDDRYLRRAGLDYWPMARVCVHEDFPSLRAQYPDAPLFFFTTKGARRLDAFSYPDGALLVFGRETRGLPEALLEKYPGRCVRIPMREGARSLNLANSVAVALYEALRQQGYPDLVGEGHATGRQEEGVAWVDYL</sequence>
<dbReference type="InterPro" id="IPR016914">
    <property type="entry name" value="TrmL"/>
</dbReference>
<keyword evidence="5 6" id="KW-0819">tRNA processing</keyword>
<dbReference type="CDD" id="cd18094">
    <property type="entry name" value="SpoU-like_TrmL"/>
    <property type="match status" value="1"/>
</dbReference>
<name>A0A9D0YXJ9_9FIRM</name>
<comment type="function">
    <text evidence="6">Could methylate the ribose at the nucleotide 34 wobble position in tRNA.</text>
</comment>
<comment type="similarity">
    <text evidence="6">Belongs to the class IV-like SAM-binding methyltransferase superfamily. RNA methyltransferase TrmH family. TrmL subfamily.</text>
</comment>
<evidence type="ECO:0000256" key="4">
    <source>
        <dbReference type="ARBA" id="ARBA00022691"/>
    </source>
</evidence>
<evidence type="ECO:0000256" key="5">
    <source>
        <dbReference type="ARBA" id="ARBA00022694"/>
    </source>
</evidence>
<dbReference type="EC" id="2.1.1.207" evidence="6"/>
<gene>
    <name evidence="9" type="primary">trmL</name>
    <name evidence="9" type="ORF">IAA66_09075</name>
</gene>
<feature type="binding site" evidence="6 7">
    <location>
        <position position="99"/>
    </location>
    <ligand>
        <name>S-adenosyl-L-methionine</name>
        <dbReference type="ChEBI" id="CHEBI:59789"/>
    </ligand>
</feature>
<comment type="caution">
    <text evidence="6">Lacks conserved residue(s) required for the propagation of feature annotation.</text>
</comment>
<dbReference type="EMBL" id="DVFI01000122">
    <property type="protein sequence ID" value="HIQ63715.1"/>
    <property type="molecule type" value="Genomic_DNA"/>
</dbReference>
<keyword evidence="4 6" id="KW-0949">S-adenosyl-L-methionine</keyword>
<dbReference type="AlphaFoldDB" id="A0A9D0YXJ9"/>
<dbReference type="Proteomes" id="UP000886819">
    <property type="component" value="Unassembled WGS sequence"/>
</dbReference>
<dbReference type="SUPFAM" id="SSF75217">
    <property type="entry name" value="alpha/beta knot"/>
    <property type="match status" value="1"/>
</dbReference>
<evidence type="ECO:0000256" key="1">
    <source>
        <dbReference type="ARBA" id="ARBA00022490"/>
    </source>
</evidence>
<comment type="catalytic activity">
    <reaction evidence="6">
        <text>cytidine(34) in tRNA + S-adenosyl-L-methionine = 2'-O-methylcytidine(34) in tRNA + S-adenosyl-L-homocysteine + H(+)</text>
        <dbReference type="Rhea" id="RHEA:43084"/>
        <dbReference type="Rhea" id="RHEA-COMP:10331"/>
        <dbReference type="Rhea" id="RHEA-COMP:10332"/>
        <dbReference type="ChEBI" id="CHEBI:15378"/>
        <dbReference type="ChEBI" id="CHEBI:57856"/>
        <dbReference type="ChEBI" id="CHEBI:59789"/>
        <dbReference type="ChEBI" id="CHEBI:74495"/>
        <dbReference type="ChEBI" id="CHEBI:82748"/>
        <dbReference type="EC" id="2.1.1.207"/>
    </reaction>
</comment>
<dbReference type="GO" id="GO:0042802">
    <property type="term" value="F:identical protein binding"/>
    <property type="evidence" value="ECO:0007669"/>
    <property type="project" value="UniProtKB-ARBA"/>
</dbReference>
<dbReference type="PIRSF" id="PIRSF029256">
    <property type="entry name" value="SpoU_TrmH_prd"/>
    <property type="match status" value="1"/>
</dbReference>
<evidence type="ECO:0000313" key="9">
    <source>
        <dbReference type="EMBL" id="HIQ63715.1"/>
    </source>
</evidence>
<evidence type="ECO:0000256" key="3">
    <source>
        <dbReference type="ARBA" id="ARBA00022679"/>
    </source>
</evidence>
<comment type="catalytic activity">
    <reaction evidence="6">
        <text>5-carboxymethylaminomethyluridine(34) in tRNA(Leu) + S-adenosyl-L-methionine = 5-carboxymethylaminomethyl-2'-O-methyluridine(34) in tRNA(Leu) + S-adenosyl-L-homocysteine + H(+)</text>
        <dbReference type="Rhea" id="RHEA:43088"/>
        <dbReference type="Rhea" id="RHEA-COMP:10333"/>
        <dbReference type="Rhea" id="RHEA-COMP:10334"/>
        <dbReference type="ChEBI" id="CHEBI:15378"/>
        <dbReference type="ChEBI" id="CHEBI:57856"/>
        <dbReference type="ChEBI" id="CHEBI:59789"/>
        <dbReference type="ChEBI" id="CHEBI:74508"/>
        <dbReference type="ChEBI" id="CHEBI:74511"/>
        <dbReference type="EC" id="2.1.1.207"/>
    </reaction>
</comment>
<dbReference type="GO" id="GO:0005737">
    <property type="term" value="C:cytoplasm"/>
    <property type="evidence" value="ECO:0007669"/>
    <property type="project" value="UniProtKB-SubCell"/>
</dbReference>
<dbReference type="HAMAP" id="MF_01885">
    <property type="entry name" value="tRNA_methyltr_TrmL"/>
    <property type="match status" value="1"/>
</dbReference>
<evidence type="ECO:0000256" key="7">
    <source>
        <dbReference type="PIRSR" id="PIRSR029256-1"/>
    </source>
</evidence>
<evidence type="ECO:0000256" key="6">
    <source>
        <dbReference type="HAMAP-Rule" id="MF_01885"/>
    </source>
</evidence>
<evidence type="ECO:0000313" key="10">
    <source>
        <dbReference type="Proteomes" id="UP000886819"/>
    </source>
</evidence>
<dbReference type="GO" id="GO:0002130">
    <property type="term" value="P:wobble position ribose methylation"/>
    <property type="evidence" value="ECO:0007669"/>
    <property type="project" value="TreeGrafter"/>
</dbReference>
<evidence type="ECO:0000259" key="8">
    <source>
        <dbReference type="Pfam" id="PF00588"/>
    </source>
</evidence>
<reference evidence="9" key="2">
    <citation type="journal article" date="2021" name="PeerJ">
        <title>Extensive microbial diversity within the chicken gut microbiome revealed by metagenomics and culture.</title>
        <authorList>
            <person name="Gilroy R."/>
            <person name="Ravi A."/>
            <person name="Getino M."/>
            <person name="Pursley I."/>
            <person name="Horton D.L."/>
            <person name="Alikhan N.F."/>
            <person name="Baker D."/>
            <person name="Gharbi K."/>
            <person name="Hall N."/>
            <person name="Watson M."/>
            <person name="Adriaenssens E.M."/>
            <person name="Foster-Nyarko E."/>
            <person name="Jarju S."/>
            <person name="Secka A."/>
            <person name="Antonio M."/>
            <person name="Oren A."/>
            <person name="Chaudhuri R.R."/>
            <person name="La Ragione R."/>
            <person name="Hildebrand F."/>
            <person name="Pallen M.J."/>
        </authorList>
    </citation>
    <scope>NUCLEOTIDE SEQUENCE</scope>
    <source>
        <strain evidence="9">ChiHile30-977</strain>
    </source>
</reference>
<dbReference type="FunFam" id="3.40.1280.10:FF:000002">
    <property type="entry name" value="Peptidylprolyl isomerase"/>
    <property type="match status" value="1"/>
</dbReference>
<keyword evidence="2 6" id="KW-0489">Methyltransferase</keyword>
<dbReference type="NCBIfam" id="TIGR00185">
    <property type="entry name" value="tRNA_yibK_trmL"/>
    <property type="match status" value="1"/>
</dbReference>
<keyword evidence="3 6" id="KW-0808">Transferase</keyword>
<keyword evidence="1 6" id="KW-0963">Cytoplasm</keyword>
<dbReference type="InterPro" id="IPR029028">
    <property type="entry name" value="Alpha/beta_knot_MTases"/>
</dbReference>
<dbReference type="GO" id="GO:0003723">
    <property type="term" value="F:RNA binding"/>
    <property type="evidence" value="ECO:0007669"/>
    <property type="project" value="InterPro"/>
</dbReference>
<dbReference type="Gene3D" id="3.40.1280.10">
    <property type="match status" value="1"/>
</dbReference>